<dbReference type="eggNOG" id="ENOG502Z87C">
    <property type="taxonomic scope" value="Bacteria"/>
</dbReference>
<dbReference type="HOGENOM" id="CLU_052983_1_0_10"/>
<protein>
    <submittedName>
        <fullName evidence="5">Uncharacterized protein</fullName>
    </submittedName>
</protein>
<evidence type="ECO:0000313" key="6">
    <source>
        <dbReference type="Proteomes" id="UP000003089"/>
    </source>
</evidence>
<dbReference type="EMBL" id="AGXS01000015">
    <property type="protein sequence ID" value="EIY51708.1"/>
    <property type="molecule type" value="Genomic_DNA"/>
</dbReference>
<sequence>MLHNRILFKVLFFALLSLSIGLSGYANAAQLPKLSEKAFVSIVTCSPTPNYEGGFGHSALRIQDSSLHIDVIFNFGSYSEKQSFFAYKVLLGTIVSYLNGESFKEFADRYKKNGRGMNEYYLNLTEQQKQSLWQELNRILISGERFYEFKVPTENCSTQLRDVLFKQCNWDKEAFLSVPTHQTYRDIELNDPLQNCWLHLLFNIVVGPETDRIMNLYQAAFNPTGLIELLKEVHQDGKPILMMSHKIFPPTQFKELPDKAIPLSVFSLLFIVATVLTYLQLKKAKHFLWFDRIILLLSGISGCFLLSLILFSKIDLLNSNYNILWALPTNLILAFLLKTNKIGKWRKAGIALTCLSLIIFPIAAAIGGQSIPTEAYLFAGTLFVRLLSYLKPV</sequence>
<keyword evidence="1" id="KW-1133">Transmembrane helix</keyword>
<dbReference type="InterPro" id="IPR025178">
    <property type="entry name" value="Lnb_N"/>
</dbReference>
<organism evidence="5 6">
    <name type="scientific">Bacteroides nordii CL02T12C05</name>
    <dbReference type="NCBI Taxonomy" id="997884"/>
    <lineage>
        <taxon>Bacteria</taxon>
        <taxon>Pseudomonadati</taxon>
        <taxon>Bacteroidota</taxon>
        <taxon>Bacteroidia</taxon>
        <taxon>Bacteroidales</taxon>
        <taxon>Bacteroidaceae</taxon>
        <taxon>Bacteroides</taxon>
    </lineage>
</organism>
<dbReference type="STRING" id="997884.HMPREF1068_01255"/>
<name>I9S8M5_9BACE</name>
<dbReference type="PATRIC" id="fig|997884.3.peg.1278"/>
<evidence type="ECO:0000259" key="4">
    <source>
        <dbReference type="Pfam" id="PF25221"/>
    </source>
</evidence>
<feature type="transmembrane region" description="Helical" evidence="1">
    <location>
        <begin position="320"/>
        <end position="337"/>
    </location>
</feature>
<feature type="transmembrane region" description="Helical" evidence="1">
    <location>
        <begin position="349"/>
        <end position="367"/>
    </location>
</feature>
<gene>
    <name evidence="5" type="ORF">HMPREF1068_01255</name>
</gene>
<dbReference type="Pfam" id="PF13387">
    <property type="entry name" value="Lnb_N"/>
    <property type="match status" value="1"/>
</dbReference>
<feature type="signal peptide" evidence="2">
    <location>
        <begin position="1"/>
        <end position="28"/>
    </location>
</feature>
<proteinExistence type="predicted"/>
<comment type="caution">
    <text evidence="5">The sequence shown here is derived from an EMBL/GenBank/DDBJ whole genome shotgun (WGS) entry which is preliminary data.</text>
</comment>
<dbReference type="Pfam" id="PF25221">
    <property type="entry name" value="5TMH_Lnb"/>
    <property type="match status" value="1"/>
</dbReference>
<feature type="chain" id="PRO_5003725121" evidence="2">
    <location>
        <begin position="29"/>
        <end position="393"/>
    </location>
</feature>
<feature type="domain" description="Lnb-like transmembrane" evidence="4">
    <location>
        <begin position="261"/>
        <end position="389"/>
    </location>
</feature>
<keyword evidence="1" id="KW-0812">Transmembrane</keyword>
<feature type="transmembrane region" description="Helical" evidence="1">
    <location>
        <begin position="260"/>
        <end position="281"/>
    </location>
</feature>
<evidence type="ECO:0000256" key="2">
    <source>
        <dbReference type="SAM" id="SignalP"/>
    </source>
</evidence>
<feature type="transmembrane region" description="Helical" evidence="1">
    <location>
        <begin position="293"/>
        <end position="314"/>
    </location>
</feature>
<feature type="domain" description="Lnb N-terminal periplasmic" evidence="3">
    <location>
        <begin position="41"/>
        <end position="164"/>
    </location>
</feature>
<evidence type="ECO:0000313" key="5">
    <source>
        <dbReference type="EMBL" id="EIY51708.1"/>
    </source>
</evidence>
<dbReference type="AlphaFoldDB" id="I9S8M5"/>
<evidence type="ECO:0000259" key="3">
    <source>
        <dbReference type="Pfam" id="PF13387"/>
    </source>
</evidence>
<accession>I9S8M5</accession>
<keyword evidence="2" id="KW-0732">Signal</keyword>
<keyword evidence="1" id="KW-0472">Membrane</keyword>
<evidence type="ECO:0000256" key="1">
    <source>
        <dbReference type="SAM" id="Phobius"/>
    </source>
</evidence>
<keyword evidence="6" id="KW-1185">Reference proteome</keyword>
<reference evidence="5 6" key="1">
    <citation type="submission" date="2012-02" db="EMBL/GenBank/DDBJ databases">
        <title>The Genome Sequence of Bacteroides nordii CL02T12C05.</title>
        <authorList>
            <consortium name="The Broad Institute Genome Sequencing Platform"/>
            <person name="Earl A."/>
            <person name="Ward D."/>
            <person name="Feldgarden M."/>
            <person name="Gevers D."/>
            <person name="Zitomersky N.L."/>
            <person name="Coyne M.J."/>
            <person name="Comstock L.E."/>
            <person name="Young S.K."/>
            <person name="Zeng Q."/>
            <person name="Gargeya S."/>
            <person name="Fitzgerald M."/>
            <person name="Haas B."/>
            <person name="Abouelleil A."/>
            <person name="Alvarado L."/>
            <person name="Arachchi H.M."/>
            <person name="Berlin A."/>
            <person name="Chapman S.B."/>
            <person name="Gearin G."/>
            <person name="Goldberg J."/>
            <person name="Griggs A."/>
            <person name="Gujja S."/>
            <person name="Hansen M."/>
            <person name="Heiman D."/>
            <person name="Howarth C."/>
            <person name="Larimer J."/>
            <person name="Lui A."/>
            <person name="MacDonald P.J.P."/>
            <person name="McCowen C."/>
            <person name="Montmayeur A."/>
            <person name="Murphy C."/>
            <person name="Neiman D."/>
            <person name="Pearson M."/>
            <person name="Priest M."/>
            <person name="Roberts A."/>
            <person name="Saif S."/>
            <person name="Shea T."/>
            <person name="Sisk P."/>
            <person name="Stolte C."/>
            <person name="Sykes S."/>
            <person name="Wortman J."/>
            <person name="Nusbaum C."/>
            <person name="Birren B."/>
        </authorList>
    </citation>
    <scope>NUCLEOTIDE SEQUENCE [LARGE SCALE GENOMIC DNA]</scope>
    <source>
        <strain evidence="5 6">CL02T12C05</strain>
    </source>
</reference>
<dbReference type="Proteomes" id="UP000003089">
    <property type="component" value="Unassembled WGS sequence"/>
</dbReference>
<dbReference type="RefSeq" id="WP_007484237.1">
    <property type="nucleotide sequence ID" value="NZ_JH724314.1"/>
</dbReference>
<dbReference type="InterPro" id="IPR057436">
    <property type="entry name" value="5TMH_Lnb"/>
</dbReference>